<sequence>MKIKFKKLPLILGAMTVTGIIPLSAVSCMYDDDPTIVYARKFIKDNGFEVKKRIAPKEKPNLVEFENNLFNSKLLIYTFVSFKISPQSIVEVNNNNYKVTINDLYTSNFSKNEINLNDKQIKKIPDAATQTKISEAINKLKAQIANYIQNVADSTYNPNIPNQYRNLKGLIEAAAMPRDVFNSIKFLEYDDDGKVINDSETGKPREDSEAKKIVAALVGPLRELKDYTYLDQEHYKENIVTEADAKAVVENFLKDTPFYATYLESLKNPDTAIFKWDSASYKGTFNFQNVVKYYNSIPTSDLQKIQMKFFGSLDNLQFQDVNKEPIKYFKEIYQIMKTAFVNYSVKVDAKPTSGISLGFAPEYLIYGVNTDTGESSIKYTVFDPVLNDERKAISTQTKLTQQEQSSFLSDPYLYFWTHAYQLYLSSMNDINIQIFDLEHQIADIKAKKTEGDLASLQEQLNTAKEMLAPYNQLLIKIKQTSEKAIELINKIKIASDQEGKEAEIAKLKEELNSELEKIKGNSDIKDGTITGGILDNELVKNDILEVFKILSNEIAKSTTTISSLASLYSELMFGNGLYKIQLVKGGYKAIDDKIAVLKPQVEQKQKEVENAKSDEEKAKLQTELEKLQAELSPYEDFAKSFYWIEFQTSENKKYFFDVYKNYLSYQSELSKEFLPEYTKDLSKYNIDNAFSESLPEGYIINPDYNNVSYFGK</sequence>
<feature type="coiled-coil region" evidence="1">
    <location>
        <begin position="601"/>
        <end position="630"/>
    </location>
</feature>
<protein>
    <recommendedName>
        <fullName evidence="5">Lipoprotein</fullName>
    </recommendedName>
</protein>
<proteinExistence type="predicted"/>
<name>A0ABY9HBB3_9MOLU</name>
<feature type="coiled-coil region" evidence="1">
    <location>
        <begin position="446"/>
        <end position="521"/>
    </location>
</feature>
<dbReference type="RefSeq" id="WP_305938250.1">
    <property type="nucleotide sequence ID" value="NZ_CP132191.1"/>
</dbReference>
<evidence type="ECO:0008006" key="5">
    <source>
        <dbReference type="Google" id="ProtNLM"/>
    </source>
</evidence>
<accession>A0ABY9HBB3</accession>
<keyword evidence="2" id="KW-0732">Signal</keyword>
<feature type="signal peptide" evidence="2">
    <location>
        <begin position="1"/>
        <end position="25"/>
    </location>
</feature>
<dbReference type="Proteomes" id="UP001237011">
    <property type="component" value="Chromosome"/>
</dbReference>
<evidence type="ECO:0000313" key="3">
    <source>
        <dbReference type="EMBL" id="WLP85827.1"/>
    </source>
</evidence>
<organism evidence="3 4">
    <name type="scientific">Mycoplasma seminis</name>
    <dbReference type="NCBI Taxonomy" id="512749"/>
    <lineage>
        <taxon>Bacteria</taxon>
        <taxon>Bacillati</taxon>
        <taxon>Mycoplasmatota</taxon>
        <taxon>Mollicutes</taxon>
        <taxon>Mycoplasmataceae</taxon>
        <taxon>Mycoplasma</taxon>
    </lineage>
</organism>
<keyword evidence="1" id="KW-0175">Coiled coil</keyword>
<keyword evidence="4" id="KW-1185">Reference proteome</keyword>
<gene>
    <name evidence="3" type="ORF">Q8852_01625</name>
</gene>
<feature type="chain" id="PRO_5046408976" description="Lipoprotein" evidence="2">
    <location>
        <begin position="26"/>
        <end position="712"/>
    </location>
</feature>
<dbReference type="EMBL" id="CP132191">
    <property type="protein sequence ID" value="WLP85827.1"/>
    <property type="molecule type" value="Genomic_DNA"/>
</dbReference>
<evidence type="ECO:0000313" key="4">
    <source>
        <dbReference type="Proteomes" id="UP001237011"/>
    </source>
</evidence>
<evidence type="ECO:0000256" key="1">
    <source>
        <dbReference type="SAM" id="Coils"/>
    </source>
</evidence>
<reference evidence="3" key="1">
    <citation type="submission" date="2023-08" db="EMBL/GenBank/DDBJ databases">
        <title>Complete genome sequence of Mycoplasma seminis 2200.</title>
        <authorList>
            <person name="Spergser J."/>
        </authorList>
    </citation>
    <scope>NUCLEOTIDE SEQUENCE [LARGE SCALE GENOMIC DNA]</scope>
    <source>
        <strain evidence="3">2200</strain>
    </source>
</reference>
<dbReference type="PROSITE" id="PS51257">
    <property type="entry name" value="PROKAR_LIPOPROTEIN"/>
    <property type="match status" value="1"/>
</dbReference>
<evidence type="ECO:0000256" key="2">
    <source>
        <dbReference type="SAM" id="SignalP"/>
    </source>
</evidence>